<dbReference type="EMBL" id="JAOVZO020000018">
    <property type="protein sequence ID" value="MDC8014611.1"/>
    <property type="molecule type" value="Genomic_DNA"/>
</dbReference>
<keyword evidence="3" id="KW-1185">Reference proteome</keyword>
<evidence type="ECO:0000259" key="1">
    <source>
        <dbReference type="Pfam" id="PF08845"/>
    </source>
</evidence>
<sequence length="69" mass="7613">MAKPKHKSSASSTKRVRIGASLYSTNGGFTERLVPYIRLRGNWLSNAGFEPNDAVVIHIARGRLVMTRA</sequence>
<proteinExistence type="predicted"/>
<gene>
    <name evidence="2" type="ORF">OD750_018855</name>
</gene>
<dbReference type="Pfam" id="PF08845">
    <property type="entry name" value="SymE_toxin"/>
    <property type="match status" value="1"/>
</dbReference>
<accession>A0A9X3YPZ7</accession>
<reference evidence="2" key="1">
    <citation type="submission" date="2023-02" db="EMBL/GenBank/DDBJ databases">
        <title>Tahibacter soli sp. nov. isolated from soil.</title>
        <authorList>
            <person name="Baek J.H."/>
            <person name="Lee J.K."/>
            <person name="Choi D.G."/>
            <person name="Jeon C.O."/>
        </authorList>
    </citation>
    <scope>NUCLEOTIDE SEQUENCE</scope>
    <source>
        <strain evidence="2">BL</strain>
    </source>
</reference>
<protein>
    <submittedName>
        <fullName evidence="2">Type I toxin-antitoxin system SymE family toxin</fullName>
    </submittedName>
</protein>
<dbReference type="GO" id="GO:0016788">
    <property type="term" value="F:hydrolase activity, acting on ester bonds"/>
    <property type="evidence" value="ECO:0007669"/>
    <property type="project" value="InterPro"/>
</dbReference>
<organism evidence="2 3">
    <name type="scientific">Tahibacter soli</name>
    <dbReference type="NCBI Taxonomy" id="2983605"/>
    <lineage>
        <taxon>Bacteria</taxon>
        <taxon>Pseudomonadati</taxon>
        <taxon>Pseudomonadota</taxon>
        <taxon>Gammaproteobacteria</taxon>
        <taxon>Lysobacterales</taxon>
        <taxon>Rhodanobacteraceae</taxon>
        <taxon>Tahibacter</taxon>
    </lineage>
</organism>
<dbReference type="Proteomes" id="UP001139971">
    <property type="component" value="Unassembled WGS sequence"/>
</dbReference>
<dbReference type="RefSeq" id="WP_263542174.1">
    <property type="nucleotide sequence ID" value="NZ_JAOVZO020000018.1"/>
</dbReference>
<dbReference type="GO" id="GO:0016070">
    <property type="term" value="P:RNA metabolic process"/>
    <property type="evidence" value="ECO:0007669"/>
    <property type="project" value="InterPro"/>
</dbReference>
<dbReference type="InterPro" id="IPR014944">
    <property type="entry name" value="Toxin_SymE-like"/>
</dbReference>
<dbReference type="AlphaFoldDB" id="A0A9X3YPZ7"/>
<dbReference type="GO" id="GO:0005737">
    <property type="term" value="C:cytoplasm"/>
    <property type="evidence" value="ECO:0007669"/>
    <property type="project" value="InterPro"/>
</dbReference>
<name>A0A9X3YPZ7_9GAMM</name>
<comment type="caution">
    <text evidence="2">The sequence shown here is derived from an EMBL/GenBank/DDBJ whole genome shotgun (WGS) entry which is preliminary data.</text>
</comment>
<evidence type="ECO:0000313" key="2">
    <source>
        <dbReference type="EMBL" id="MDC8014611.1"/>
    </source>
</evidence>
<evidence type="ECO:0000313" key="3">
    <source>
        <dbReference type="Proteomes" id="UP001139971"/>
    </source>
</evidence>
<dbReference type="GO" id="GO:0003723">
    <property type="term" value="F:RNA binding"/>
    <property type="evidence" value="ECO:0007669"/>
    <property type="project" value="InterPro"/>
</dbReference>
<feature type="domain" description="Toxin SymE-like" evidence="1">
    <location>
        <begin position="33"/>
        <end position="67"/>
    </location>
</feature>